<dbReference type="InterPro" id="IPR041122">
    <property type="entry name" value="RecJ_OB"/>
</dbReference>
<dbReference type="RefSeq" id="WP_185135337.1">
    <property type="nucleotide sequence ID" value="NZ_JACJVR010000027.1"/>
</dbReference>
<keyword evidence="3" id="KW-0540">Nuclease</keyword>
<evidence type="ECO:0000256" key="4">
    <source>
        <dbReference type="ARBA" id="ARBA00022801"/>
    </source>
</evidence>
<gene>
    <name evidence="12" type="primary">recJ</name>
    <name evidence="12" type="ORF">H7B90_08030</name>
</gene>
<dbReference type="Pfam" id="PF01368">
    <property type="entry name" value="DHH"/>
    <property type="match status" value="1"/>
</dbReference>
<evidence type="ECO:0000259" key="9">
    <source>
        <dbReference type="Pfam" id="PF02272"/>
    </source>
</evidence>
<dbReference type="Pfam" id="PF10141">
    <property type="entry name" value="ssDNA-exonuc_C"/>
    <property type="match status" value="1"/>
</dbReference>
<feature type="domain" description="RecJ OB" evidence="11">
    <location>
        <begin position="458"/>
        <end position="563"/>
    </location>
</feature>
<dbReference type="NCBIfam" id="TIGR00644">
    <property type="entry name" value="recJ"/>
    <property type="match status" value="1"/>
</dbReference>
<name>A0A841TZP1_9BACL</name>
<dbReference type="Pfam" id="PF02272">
    <property type="entry name" value="DHHA1"/>
    <property type="match status" value="1"/>
</dbReference>
<dbReference type="InterPro" id="IPR001667">
    <property type="entry name" value="DDH_dom"/>
</dbReference>
<sequence>MKRKYRWEIREANETAAAELAAALGLPPLIARLLAARGFRSAEEARTFLDAGAASFHDPFAMKGMAEAAERIRKAVRDGERIRVYGDYDADGVTSTALMIRLLRRFGADFDTYIPHRSQEGYGLNIGAIDKAIEAGTRLIVTVDNGISAVEQIAYARERGLDVVVTDHHEPPAILPEAIALVNPKQEDCPYPFKGLSGAGVAFKLAHALLGEADPTLADVAAIGTIADLMPLEGENRTLVKLGLERMAKQPSPGIRALAEACGTEHAKLSSGRIAFGLAPRLNAGGRLDRADGAVQLLVTESAEEAERLASRLDALNRERQQLVDETLEEAERMWLRRVEELGGRMPETIVLAGEGWNAGIAGLVASKLVERYYRPVLVLAYDAGAETCKGSARSIDGFDLHAALTEMAELMEHFGGHQAAAGLTIRIDRVPELEKRLCALAAEWISDEDWLPKRTADMVGSVSELSLETVSQLSRLEPYGQGNPTPRFVIREAAVSETKAIGKEGKHLRLVAEERGRRIEAVGFGMGEMAAALEKGASVDLFGELAVNEWNGSTRVQFMLQDWRHAALPVYDRRTEKMWLRSLVRLAEGEERLLVLCASHAAWSEALASTELEARGAIVARYGEWERMPEPLRSTVMGESAAAASDGGVASMPDGGTGSASSKGRLSEGLALALAGLPEQPDAARSLARLLGAGHPIEAVYVYAPEGNGAPASARRPAFPDREQFGRIYSLFRRQGSWIDAPDGFLRQASEATGWPLSVVRMAQEVFEELGFLTIDRSNVKVVASPARKELEQSQRYRKAKENAELMMLGRAETAELRAWIRRMAGARR</sequence>
<feature type="coiled-coil region" evidence="6">
    <location>
        <begin position="299"/>
        <end position="333"/>
    </location>
</feature>
<feature type="compositionally biased region" description="Low complexity" evidence="7">
    <location>
        <begin position="639"/>
        <end position="652"/>
    </location>
</feature>
<dbReference type="Gene3D" id="3.90.1640.30">
    <property type="match status" value="1"/>
</dbReference>
<proteinExistence type="inferred from homology"/>
<dbReference type="SUPFAM" id="SSF64182">
    <property type="entry name" value="DHH phosphoesterases"/>
    <property type="match status" value="1"/>
</dbReference>
<dbReference type="GO" id="GO:0006281">
    <property type="term" value="P:DNA repair"/>
    <property type="evidence" value="ECO:0007669"/>
    <property type="project" value="InterPro"/>
</dbReference>
<dbReference type="Proteomes" id="UP000553776">
    <property type="component" value="Unassembled WGS sequence"/>
</dbReference>
<dbReference type="Gene3D" id="2.40.50.460">
    <property type="match status" value="1"/>
</dbReference>
<dbReference type="InterPro" id="IPR003156">
    <property type="entry name" value="DHHA1_dom"/>
</dbReference>
<evidence type="ECO:0000256" key="3">
    <source>
        <dbReference type="ARBA" id="ARBA00022722"/>
    </source>
</evidence>
<evidence type="ECO:0000259" key="11">
    <source>
        <dbReference type="Pfam" id="PF17768"/>
    </source>
</evidence>
<evidence type="ECO:0000256" key="7">
    <source>
        <dbReference type="SAM" id="MobiDB-lite"/>
    </source>
</evidence>
<feature type="domain" description="Single-stranded-DNA-specific exonuclease RecJ C-terminal" evidence="10">
    <location>
        <begin position="682"/>
        <end position="822"/>
    </location>
</feature>
<dbReference type="AlphaFoldDB" id="A0A841TZP1"/>
<evidence type="ECO:0000256" key="6">
    <source>
        <dbReference type="SAM" id="Coils"/>
    </source>
</evidence>
<dbReference type="EMBL" id="JACJVR010000027">
    <property type="protein sequence ID" value="MBB6691340.1"/>
    <property type="molecule type" value="Genomic_DNA"/>
</dbReference>
<accession>A0A841TZP1</accession>
<evidence type="ECO:0000256" key="2">
    <source>
        <dbReference type="ARBA" id="ARBA00019841"/>
    </source>
</evidence>
<dbReference type="GO" id="GO:0003676">
    <property type="term" value="F:nucleic acid binding"/>
    <property type="evidence" value="ECO:0007669"/>
    <property type="project" value="InterPro"/>
</dbReference>
<dbReference type="Pfam" id="PF17768">
    <property type="entry name" value="RecJ_OB"/>
    <property type="match status" value="1"/>
</dbReference>
<feature type="region of interest" description="Disordered" evidence="7">
    <location>
        <begin position="638"/>
        <end position="664"/>
    </location>
</feature>
<dbReference type="PANTHER" id="PTHR30255:SF2">
    <property type="entry name" value="SINGLE-STRANDED-DNA-SPECIFIC EXONUCLEASE RECJ"/>
    <property type="match status" value="1"/>
</dbReference>
<comment type="caution">
    <text evidence="12">The sequence shown here is derived from an EMBL/GenBank/DDBJ whole genome shotgun (WGS) entry which is preliminary data.</text>
</comment>
<organism evidence="12 13">
    <name type="scientific">Cohnella xylanilytica</name>
    <dbReference type="NCBI Taxonomy" id="557555"/>
    <lineage>
        <taxon>Bacteria</taxon>
        <taxon>Bacillati</taxon>
        <taxon>Bacillota</taxon>
        <taxon>Bacilli</taxon>
        <taxon>Bacillales</taxon>
        <taxon>Paenibacillaceae</taxon>
        <taxon>Cohnella</taxon>
    </lineage>
</organism>
<dbReference type="InterPro" id="IPR038763">
    <property type="entry name" value="DHH_sf"/>
</dbReference>
<dbReference type="InterPro" id="IPR051673">
    <property type="entry name" value="SSDNA_exonuclease_RecJ"/>
</dbReference>
<evidence type="ECO:0000256" key="5">
    <source>
        <dbReference type="ARBA" id="ARBA00022839"/>
    </source>
</evidence>
<dbReference type="GO" id="GO:0008409">
    <property type="term" value="F:5'-3' exonuclease activity"/>
    <property type="evidence" value="ECO:0007669"/>
    <property type="project" value="InterPro"/>
</dbReference>
<dbReference type="InterPro" id="IPR018779">
    <property type="entry name" value="RecJ_C"/>
</dbReference>
<dbReference type="GO" id="GO:0006310">
    <property type="term" value="P:DNA recombination"/>
    <property type="evidence" value="ECO:0007669"/>
    <property type="project" value="InterPro"/>
</dbReference>
<keyword evidence="6" id="KW-0175">Coiled coil</keyword>
<keyword evidence="13" id="KW-1185">Reference proteome</keyword>
<dbReference type="PANTHER" id="PTHR30255">
    <property type="entry name" value="SINGLE-STRANDED-DNA-SPECIFIC EXONUCLEASE RECJ"/>
    <property type="match status" value="1"/>
</dbReference>
<reference evidence="12 13" key="1">
    <citation type="submission" date="2020-08" db="EMBL/GenBank/DDBJ databases">
        <title>Cohnella phylogeny.</title>
        <authorList>
            <person name="Dunlap C."/>
        </authorList>
    </citation>
    <scope>NUCLEOTIDE SEQUENCE [LARGE SCALE GENOMIC DNA]</scope>
    <source>
        <strain evidence="12 13">DSM 25239</strain>
    </source>
</reference>
<keyword evidence="5 12" id="KW-0269">Exonuclease</keyword>
<evidence type="ECO:0000313" key="13">
    <source>
        <dbReference type="Proteomes" id="UP000553776"/>
    </source>
</evidence>
<dbReference type="InterPro" id="IPR004610">
    <property type="entry name" value="RecJ"/>
</dbReference>
<evidence type="ECO:0000313" key="12">
    <source>
        <dbReference type="EMBL" id="MBB6691340.1"/>
    </source>
</evidence>
<protein>
    <recommendedName>
        <fullName evidence="2">Single-stranded-DNA-specific exonuclease RecJ</fullName>
    </recommendedName>
</protein>
<feature type="domain" description="DDH" evidence="8">
    <location>
        <begin position="81"/>
        <end position="225"/>
    </location>
</feature>
<evidence type="ECO:0000256" key="1">
    <source>
        <dbReference type="ARBA" id="ARBA00005915"/>
    </source>
</evidence>
<evidence type="ECO:0000259" key="10">
    <source>
        <dbReference type="Pfam" id="PF10141"/>
    </source>
</evidence>
<evidence type="ECO:0000259" key="8">
    <source>
        <dbReference type="Pfam" id="PF01368"/>
    </source>
</evidence>
<keyword evidence="4" id="KW-0378">Hydrolase</keyword>
<feature type="domain" description="DHHA1" evidence="9">
    <location>
        <begin position="350"/>
        <end position="442"/>
    </location>
</feature>
<comment type="similarity">
    <text evidence="1">Belongs to the RecJ family.</text>
</comment>